<accession>A0ABM1Z160</accession>
<keyword evidence="3" id="KW-1185">Reference proteome</keyword>
<dbReference type="InterPro" id="IPR043502">
    <property type="entry name" value="DNA/RNA_pol_sf"/>
</dbReference>
<dbReference type="RefSeq" id="XP_062709057.1">
    <property type="nucleotide sequence ID" value="XM_062853073.1"/>
</dbReference>
<protein>
    <recommendedName>
        <fullName evidence="4">DUF5641 domain-containing protein</fullName>
    </recommendedName>
</protein>
<name>A0ABM1Z160_AEDAL</name>
<evidence type="ECO:0008006" key="4">
    <source>
        <dbReference type="Google" id="ProtNLM"/>
    </source>
</evidence>
<dbReference type="InterPro" id="IPR008042">
    <property type="entry name" value="Retrotrans_Pao"/>
</dbReference>
<dbReference type="Proteomes" id="UP000069940">
    <property type="component" value="Unassembled WGS sequence"/>
</dbReference>
<reference evidence="3" key="1">
    <citation type="journal article" date="2015" name="Proc. Natl. Acad. Sci. U.S.A.">
        <title>Genome sequence of the Asian Tiger mosquito, Aedes albopictus, reveals insights into its biology, genetics, and evolution.</title>
        <authorList>
            <person name="Chen X.G."/>
            <person name="Jiang X."/>
            <person name="Gu J."/>
            <person name="Xu M."/>
            <person name="Wu Y."/>
            <person name="Deng Y."/>
            <person name="Zhang C."/>
            <person name="Bonizzoni M."/>
            <person name="Dermauw W."/>
            <person name="Vontas J."/>
            <person name="Armbruster P."/>
            <person name="Huang X."/>
            <person name="Yang Y."/>
            <person name="Zhang H."/>
            <person name="He W."/>
            <person name="Peng H."/>
            <person name="Liu Y."/>
            <person name="Wu K."/>
            <person name="Chen J."/>
            <person name="Lirakis M."/>
            <person name="Topalis P."/>
            <person name="Van Leeuwen T."/>
            <person name="Hall A.B."/>
            <person name="Jiang X."/>
            <person name="Thorpe C."/>
            <person name="Mueller R.L."/>
            <person name="Sun C."/>
            <person name="Waterhouse R.M."/>
            <person name="Yan G."/>
            <person name="Tu Z.J."/>
            <person name="Fang X."/>
            <person name="James A.A."/>
        </authorList>
    </citation>
    <scope>NUCLEOTIDE SEQUENCE [LARGE SCALE GENOMIC DNA]</scope>
    <source>
        <strain evidence="3">Foshan</strain>
    </source>
</reference>
<dbReference type="PANTHER" id="PTHR47331">
    <property type="entry name" value="PHD-TYPE DOMAIN-CONTAINING PROTEIN"/>
    <property type="match status" value="1"/>
</dbReference>
<feature type="compositionally biased region" description="Basic and acidic residues" evidence="1">
    <location>
        <begin position="514"/>
        <end position="531"/>
    </location>
</feature>
<feature type="region of interest" description="Disordered" evidence="1">
    <location>
        <begin position="514"/>
        <end position="540"/>
    </location>
</feature>
<sequence>MEMFHQVQIRPEDRQAQRYLWRDNPEDSAQVFVMDVAIFGSTCSPCSTQYAKNANADEHAEEFPKAAVAIKENHYVDDYLDSVDSVDEAVQLAVDVKTVHERAGFQIRHWTSNSPDVLRRIGEQNTQEMKSFVMDKGSQQERILGMVWQSNEDVFSYTTTFRSELERLFDVAVIPTKREVLRLVVSLFDPLGLVASFVVEGKVIIQEIWRAKVGWDERIPAEILPRWQQWLEVLRSLDGVKIPRCYFPGYSKEAYDSLELHVFVDASESAYATVGYFRIVDKGEVRCCLVGAKTKVAPLKQLSIPRLELQAATIGARLMKTITDNHTITIKRRVLWSDSRTVLSWLRSDQRRYRQFVAFRVTEILEETSIEDWRWVPSRQNVADEATKWGKSPSYHESSRWFKGPAFLHEDESQWPVEDAWVEECTTEELRNVHVNVHISAEPAIQFQRFSKWERLVRVVAYIRRFYNNCRCKRIGTMINMDVLSSEELTAAEYSVWKLVQVEVFPEEFKTLRKNQEAPENQQKNRREKQPDLQAGTVYW</sequence>
<dbReference type="EnsemblMetazoa" id="AALFPA23_014018.R20344">
    <property type="protein sequence ID" value="AALFPA23_014018.P20344"/>
    <property type="gene ID" value="AALFPA23_014018"/>
</dbReference>
<evidence type="ECO:0000313" key="3">
    <source>
        <dbReference type="Proteomes" id="UP000069940"/>
    </source>
</evidence>
<dbReference type="Pfam" id="PF05380">
    <property type="entry name" value="Peptidase_A17"/>
    <property type="match status" value="1"/>
</dbReference>
<evidence type="ECO:0000256" key="1">
    <source>
        <dbReference type="SAM" id="MobiDB-lite"/>
    </source>
</evidence>
<proteinExistence type="predicted"/>
<organism evidence="2 3">
    <name type="scientific">Aedes albopictus</name>
    <name type="common">Asian tiger mosquito</name>
    <name type="synonym">Stegomyia albopicta</name>
    <dbReference type="NCBI Taxonomy" id="7160"/>
    <lineage>
        <taxon>Eukaryota</taxon>
        <taxon>Metazoa</taxon>
        <taxon>Ecdysozoa</taxon>
        <taxon>Arthropoda</taxon>
        <taxon>Hexapoda</taxon>
        <taxon>Insecta</taxon>
        <taxon>Pterygota</taxon>
        <taxon>Neoptera</taxon>
        <taxon>Endopterygota</taxon>
        <taxon>Diptera</taxon>
        <taxon>Nematocera</taxon>
        <taxon>Culicoidea</taxon>
        <taxon>Culicidae</taxon>
        <taxon>Culicinae</taxon>
        <taxon>Aedini</taxon>
        <taxon>Aedes</taxon>
        <taxon>Stegomyia</taxon>
    </lineage>
</organism>
<reference evidence="2" key="2">
    <citation type="submission" date="2025-05" db="UniProtKB">
        <authorList>
            <consortium name="EnsemblMetazoa"/>
        </authorList>
    </citation>
    <scope>IDENTIFICATION</scope>
    <source>
        <strain evidence="2">Foshan</strain>
    </source>
</reference>
<dbReference type="SUPFAM" id="SSF56672">
    <property type="entry name" value="DNA/RNA polymerases"/>
    <property type="match status" value="1"/>
</dbReference>
<evidence type="ECO:0000313" key="2">
    <source>
        <dbReference type="EnsemblMetazoa" id="AALFPA23_014018.P20344"/>
    </source>
</evidence>
<dbReference type="GeneID" id="134288379"/>